<evidence type="ECO:0000313" key="5">
    <source>
        <dbReference type="EMBL" id="GII94956.1"/>
    </source>
</evidence>
<dbReference type="AlphaFoldDB" id="A0A919RJF2"/>
<evidence type="ECO:0000256" key="2">
    <source>
        <dbReference type="ARBA" id="ARBA00035108"/>
    </source>
</evidence>
<accession>A0A919RJF2</accession>
<name>A0A919RJF2_9ACTN</name>
<dbReference type="Proteomes" id="UP000606172">
    <property type="component" value="Unassembled WGS sequence"/>
</dbReference>
<dbReference type="GO" id="GO:0031411">
    <property type="term" value="C:gas vesicle"/>
    <property type="evidence" value="ECO:0007669"/>
    <property type="project" value="UniProtKB-SubCell"/>
</dbReference>
<dbReference type="RefSeq" id="WP_204029939.1">
    <property type="nucleotide sequence ID" value="NZ_BOOW01000032.1"/>
</dbReference>
<dbReference type="PANTHER" id="PTHR36852">
    <property type="entry name" value="PROTEIN GVPL 2"/>
    <property type="match status" value="1"/>
</dbReference>
<feature type="compositionally biased region" description="Basic and acidic residues" evidence="4">
    <location>
        <begin position="62"/>
        <end position="75"/>
    </location>
</feature>
<evidence type="ECO:0008006" key="7">
    <source>
        <dbReference type="Google" id="ProtNLM"/>
    </source>
</evidence>
<sequence length="329" mass="36001">MTGPAQEPNVSGSPQYDPNVSGSTHRHDLGSFDVPNQPRPSGQTGGSPVPDPTLPDPGLTDRTFDRPEETPRTAEEGSLINPGTACYVYGIVPSQVQIAPAARGRVGIVRHSQIGALVSEIELERPIGTPDDLLAHERLLDETSIQVPVLPLRFGAVMRSPLDIVDELLAPHHDEFFTALTELRGRTEFVVKGRFVEHAVLQEVLDETPEAVQLREQIHGTPDATTRAERIRLGEIVYHALMTKRATHTQALLGILAPLCVSLVEREATHEQDAVHAALLVENHRLPEVKQVVDEFAAKWSGRIHLRLLGPLAPYDFVTVPRQGVGAWS</sequence>
<reference evidence="5" key="1">
    <citation type="submission" date="2021-01" db="EMBL/GenBank/DDBJ databases">
        <title>Whole genome shotgun sequence of Sinosporangium siamense NBRC 109515.</title>
        <authorList>
            <person name="Komaki H."/>
            <person name="Tamura T."/>
        </authorList>
    </citation>
    <scope>NUCLEOTIDE SEQUENCE</scope>
    <source>
        <strain evidence="5">NBRC 109515</strain>
    </source>
</reference>
<protein>
    <recommendedName>
        <fullName evidence="7">Gas vesicle synthesis protein GvpL/GvpF</fullName>
    </recommendedName>
</protein>
<organism evidence="5 6">
    <name type="scientific">Sinosporangium siamense</name>
    <dbReference type="NCBI Taxonomy" id="1367973"/>
    <lineage>
        <taxon>Bacteria</taxon>
        <taxon>Bacillati</taxon>
        <taxon>Actinomycetota</taxon>
        <taxon>Actinomycetes</taxon>
        <taxon>Streptosporangiales</taxon>
        <taxon>Streptosporangiaceae</taxon>
        <taxon>Sinosporangium</taxon>
    </lineage>
</organism>
<comment type="caution">
    <text evidence="5">The sequence shown here is derived from an EMBL/GenBank/DDBJ whole genome shotgun (WGS) entry which is preliminary data.</text>
</comment>
<dbReference type="GO" id="GO:0031412">
    <property type="term" value="P:gas vesicle organization"/>
    <property type="evidence" value="ECO:0007669"/>
    <property type="project" value="InterPro"/>
</dbReference>
<dbReference type="PANTHER" id="PTHR36852:SF1">
    <property type="entry name" value="PROTEIN GVPL 2"/>
    <property type="match status" value="1"/>
</dbReference>
<comment type="similarity">
    <text evidence="3">Belongs to the gas vesicle GvpF/GvpL family.</text>
</comment>
<evidence type="ECO:0000256" key="1">
    <source>
        <dbReference type="ARBA" id="ARBA00022987"/>
    </source>
</evidence>
<keyword evidence="6" id="KW-1185">Reference proteome</keyword>
<dbReference type="EMBL" id="BOOW01000032">
    <property type="protein sequence ID" value="GII94956.1"/>
    <property type="molecule type" value="Genomic_DNA"/>
</dbReference>
<evidence type="ECO:0000313" key="6">
    <source>
        <dbReference type="Proteomes" id="UP000606172"/>
    </source>
</evidence>
<evidence type="ECO:0000256" key="3">
    <source>
        <dbReference type="ARBA" id="ARBA00035643"/>
    </source>
</evidence>
<gene>
    <name evidence="5" type="ORF">Ssi02_51870</name>
</gene>
<keyword evidence="1" id="KW-0304">Gas vesicle</keyword>
<comment type="subcellular location">
    <subcellularLocation>
        <location evidence="2">Gas vesicle</location>
    </subcellularLocation>
</comment>
<evidence type="ECO:0000256" key="4">
    <source>
        <dbReference type="SAM" id="MobiDB-lite"/>
    </source>
</evidence>
<proteinExistence type="inferred from homology"/>
<dbReference type="InterPro" id="IPR009430">
    <property type="entry name" value="GvpL/GvpF"/>
</dbReference>
<feature type="region of interest" description="Disordered" evidence="4">
    <location>
        <begin position="1"/>
        <end position="79"/>
    </location>
</feature>
<dbReference type="Pfam" id="PF06386">
    <property type="entry name" value="GvpL_GvpF"/>
    <property type="match status" value="1"/>
</dbReference>
<feature type="compositionally biased region" description="Polar residues" evidence="4">
    <location>
        <begin position="8"/>
        <end position="23"/>
    </location>
</feature>